<keyword evidence="5" id="KW-0169">Cobalamin biosynthesis</keyword>
<gene>
    <name evidence="10" type="primary">cobT</name>
    <name evidence="10" type="ORF">C9F00_18200</name>
</gene>
<comment type="caution">
    <text evidence="10">The sequence shown here is derived from an EMBL/GenBank/DDBJ whole genome shotgun (WGS) entry which is preliminary data.</text>
</comment>
<evidence type="ECO:0000256" key="4">
    <source>
        <dbReference type="ARBA" id="ARBA00015486"/>
    </source>
</evidence>
<dbReference type="UniPathway" id="UPA00061">
    <property type="reaction ID" value="UER00516"/>
</dbReference>
<protein>
    <recommendedName>
        <fullName evidence="4">Nicotinate-nucleotide--dimethylbenzimidazole phosphoribosyltransferase</fullName>
        <ecNumber evidence="3">2.4.2.21</ecNumber>
    </recommendedName>
    <alternativeName>
        <fullName evidence="8">N(1)-alpha-phosphoribosyltransferase</fullName>
    </alternativeName>
</protein>
<keyword evidence="6 10" id="KW-0328">Glycosyltransferase</keyword>
<accession>A0A659PAG8</accession>
<dbReference type="PANTHER" id="PTHR43463:SF1">
    <property type="entry name" value="NICOTINATE-NUCLEOTIDE--DIMETHYLBENZIMIDAZOLE PHOSPHORIBOSYLTRANSFERASE"/>
    <property type="match status" value="1"/>
</dbReference>
<evidence type="ECO:0000256" key="1">
    <source>
        <dbReference type="ARBA" id="ARBA00005049"/>
    </source>
</evidence>
<evidence type="ECO:0000313" key="10">
    <source>
        <dbReference type="EMBL" id="TGC67575.1"/>
    </source>
</evidence>
<evidence type="ECO:0000313" key="11">
    <source>
        <dbReference type="Proteomes" id="UP000297538"/>
    </source>
</evidence>
<dbReference type="GO" id="GO:0008939">
    <property type="term" value="F:nicotinate-nucleotide-dimethylbenzimidazole phosphoribosyltransferase activity"/>
    <property type="evidence" value="ECO:0007669"/>
    <property type="project" value="UniProtKB-EC"/>
</dbReference>
<dbReference type="Proteomes" id="UP000297538">
    <property type="component" value="Unassembled WGS sequence"/>
</dbReference>
<evidence type="ECO:0000256" key="6">
    <source>
        <dbReference type="ARBA" id="ARBA00022676"/>
    </source>
</evidence>
<evidence type="ECO:0000256" key="5">
    <source>
        <dbReference type="ARBA" id="ARBA00022573"/>
    </source>
</evidence>
<evidence type="ECO:0000256" key="2">
    <source>
        <dbReference type="ARBA" id="ARBA00007110"/>
    </source>
</evidence>
<dbReference type="AlphaFoldDB" id="A0A659PAG8"/>
<proteinExistence type="inferred from homology"/>
<sequence>MQTLHALLRDIPAPDAEAMARAQQHIDGLLKPPGSLGRLETLAVQLAGMPGLNGTPQVGEKAVLVMCADHGVWDEGVAVSPQIVTARQGANMTQGAPGVCV</sequence>
<dbReference type="InterPro" id="IPR036087">
    <property type="entry name" value="Nict_dMeBzImd_PRibTrfase_sf"/>
</dbReference>
<dbReference type="InterPro" id="IPR003200">
    <property type="entry name" value="Nict_dMeBzImd_PRibTrfase"/>
</dbReference>
<dbReference type="RefSeq" id="WP_167850722.1">
    <property type="nucleotide sequence ID" value="NZ_PYKC01000113.1"/>
</dbReference>
<evidence type="ECO:0000256" key="7">
    <source>
        <dbReference type="ARBA" id="ARBA00022679"/>
    </source>
</evidence>
<comment type="catalytic activity">
    <reaction evidence="9">
        <text>5,6-dimethylbenzimidazole + nicotinate beta-D-ribonucleotide = alpha-ribazole 5'-phosphate + nicotinate + H(+)</text>
        <dbReference type="Rhea" id="RHEA:11196"/>
        <dbReference type="ChEBI" id="CHEBI:15378"/>
        <dbReference type="ChEBI" id="CHEBI:15890"/>
        <dbReference type="ChEBI" id="CHEBI:32544"/>
        <dbReference type="ChEBI" id="CHEBI:57502"/>
        <dbReference type="ChEBI" id="CHEBI:57918"/>
        <dbReference type="EC" id="2.4.2.21"/>
    </reaction>
</comment>
<organism evidence="10 11">
    <name type="scientific">Salmonella enterica subsp. enterica serovar Wilhelmsburg</name>
    <dbReference type="NCBI Taxonomy" id="1960126"/>
    <lineage>
        <taxon>Bacteria</taxon>
        <taxon>Pseudomonadati</taxon>
        <taxon>Pseudomonadota</taxon>
        <taxon>Gammaproteobacteria</taxon>
        <taxon>Enterobacterales</taxon>
        <taxon>Enterobacteriaceae</taxon>
        <taxon>Salmonella</taxon>
    </lineage>
</organism>
<dbReference type="InterPro" id="IPR023195">
    <property type="entry name" value="Nict_dMeBzImd_PRibTrfase_N"/>
</dbReference>
<dbReference type="GO" id="GO:0009236">
    <property type="term" value="P:cobalamin biosynthetic process"/>
    <property type="evidence" value="ECO:0007669"/>
    <property type="project" value="UniProtKB-KW"/>
</dbReference>
<dbReference type="SUPFAM" id="SSF52733">
    <property type="entry name" value="Nicotinate mononucleotide:5,6-dimethylbenzimidazole phosphoribosyltransferase (CobT)"/>
    <property type="match status" value="1"/>
</dbReference>
<evidence type="ECO:0000256" key="9">
    <source>
        <dbReference type="ARBA" id="ARBA00047340"/>
    </source>
</evidence>
<dbReference type="EC" id="2.4.2.21" evidence="3"/>
<feature type="non-terminal residue" evidence="10">
    <location>
        <position position="101"/>
    </location>
</feature>
<reference evidence="10 11" key="1">
    <citation type="submission" date="2018-03" db="EMBL/GenBank/DDBJ databases">
        <title>Non-Typhoidal Salmonella genome sequencing and assembly.</title>
        <authorList>
            <person name="Matchawe C."/>
        </authorList>
    </citation>
    <scope>NUCLEOTIDE SEQUENCE [LARGE SCALE GENOMIC DNA]</scope>
    <source>
        <strain evidence="10 11">34ev</strain>
    </source>
</reference>
<keyword evidence="7 10" id="KW-0808">Transferase</keyword>
<dbReference type="Pfam" id="PF02277">
    <property type="entry name" value="DBI_PRT"/>
    <property type="match status" value="1"/>
</dbReference>
<evidence type="ECO:0000256" key="8">
    <source>
        <dbReference type="ARBA" id="ARBA00030686"/>
    </source>
</evidence>
<dbReference type="PANTHER" id="PTHR43463">
    <property type="entry name" value="NICOTINATE-NUCLEOTIDE--DIMETHYLBENZIMIDAZOLE PHOSPHORIBOSYLTRANSFERASE"/>
    <property type="match status" value="1"/>
</dbReference>
<dbReference type="Gene3D" id="3.40.50.10210">
    <property type="match status" value="1"/>
</dbReference>
<dbReference type="Gene3D" id="1.10.1610.10">
    <property type="match status" value="1"/>
</dbReference>
<evidence type="ECO:0000256" key="3">
    <source>
        <dbReference type="ARBA" id="ARBA00011991"/>
    </source>
</evidence>
<comment type="pathway">
    <text evidence="1">Nucleoside biosynthesis; alpha-ribazole biosynthesis; alpha-ribazole from 5,6-dimethylbenzimidazole: step 1/2.</text>
</comment>
<name>A0A659PAG8_SALET</name>
<dbReference type="FunFam" id="1.10.1610.10:FF:000001">
    <property type="entry name" value="Nicotinate-nucleotide--dimethylbenzimidazole phosphoribosyltransferase"/>
    <property type="match status" value="1"/>
</dbReference>
<comment type="similarity">
    <text evidence="2">Belongs to the CobT family.</text>
</comment>
<dbReference type="EMBL" id="PYKC01000113">
    <property type="protein sequence ID" value="TGC67575.1"/>
    <property type="molecule type" value="Genomic_DNA"/>
</dbReference>